<proteinExistence type="predicted"/>
<protein>
    <submittedName>
        <fullName evidence="1">Uncharacterized protein</fullName>
    </submittedName>
</protein>
<dbReference type="AlphaFoldDB" id="A0A7Z7IH30"/>
<sequence length="33" mass="3644">MKRRGLRAHALIRLAVRPEQFGDGDRNLILGGG</sequence>
<evidence type="ECO:0000313" key="2">
    <source>
        <dbReference type="Proteomes" id="UP000554965"/>
    </source>
</evidence>
<accession>A0A7Z7IH30</accession>
<keyword evidence="2" id="KW-1185">Reference proteome</keyword>
<evidence type="ECO:0000313" key="1">
    <source>
        <dbReference type="EMBL" id="SOJ53327.1"/>
    </source>
</evidence>
<comment type="caution">
    <text evidence="1">The sequence shown here is derived from an EMBL/GenBank/DDBJ whole genome shotgun (WGS) entry which is preliminary data.</text>
</comment>
<dbReference type="Proteomes" id="UP000554965">
    <property type="component" value="Unassembled WGS sequence"/>
</dbReference>
<reference evidence="1 2" key="1">
    <citation type="submission" date="2017-10" db="EMBL/GenBank/DDBJ databases">
        <authorList>
            <consortium name="Urmite Genomes"/>
        </authorList>
    </citation>
    <scope>NUCLEOTIDE SEQUENCE [LARGE SCALE GENOMIC DNA]</scope>
    <source>
        <strain evidence="1 2">FB-527</strain>
    </source>
</reference>
<organism evidence="1 2">
    <name type="scientific">Mycobacterium simulans</name>
    <dbReference type="NCBI Taxonomy" id="627089"/>
    <lineage>
        <taxon>Bacteria</taxon>
        <taxon>Bacillati</taxon>
        <taxon>Actinomycetota</taxon>
        <taxon>Actinomycetes</taxon>
        <taxon>Mycobacteriales</taxon>
        <taxon>Mycobacteriaceae</taxon>
        <taxon>Mycobacterium</taxon>
    </lineage>
</organism>
<name>A0A7Z7IH30_9MYCO</name>
<gene>
    <name evidence="1" type="ORF">MSIMFB_00828</name>
</gene>
<dbReference type="EMBL" id="OCTY01000002">
    <property type="protein sequence ID" value="SOJ53327.1"/>
    <property type="molecule type" value="Genomic_DNA"/>
</dbReference>